<accession>A0ABW5BK70</accession>
<dbReference type="InterPro" id="IPR014718">
    <property type="entry name" value="GH-type_carb-bd"/>
</dbReference>
<name>A0ABW5BK70_9PROT</name>
<keyword evidence="5" id="KW-0574">Periplasm</keyword>
<dbReference type="InterPro" id="IPR014756">
    <property type="entry name" value="Ig_E-set"/>
</dbReference>
<dbReference type="RefSeq" id="WP_380249728.1">
    <property type="nucleotide sequence ID" value="NZ_JBHUII010000003.1"/>
</dbReference>
<dbReference type="InterPro" id="IPR014438">
    <property type="entry name" value="Glucan_biosyn_MdoG/MdoD"/>
</dbReference>
<evidence type="ECO:0000256" key="5">
    <source>
        <dbReference type="ARBA" id="ARBA00022764"/>
    </source>
</evidence>
<protein>
    <recommendedName>
        <fullName evidence="4">Glucans biosynthesis protein G</fullName>
    </recommendedName>
</protein>
<evidence type="ECO:0000256" key="4">
    <source>
        <dbReference type="ARBA" id="ARBA00015376"/>
    </source>
</evidence>
<sequence>MNRRDFLLTTISFTGAGLISGSLAKATTNGALASYDDVISKAEKLAQNTYSKPQNGLSDFWKNMSVEQFSKIYYNPKKPLWKDDGPYQLQFFHPGGPYFHDTVDINLQNDGKQTAQTVQPEMFWYEGEQPTDKDMENLHFSGFRVHHQLNSEYYDELISFLGSNYFRVLGADQQYGLSIRGLAIDTAEPTGEEFPIFKEFWIEKPTTNSLKINSAEKVAPIVIMALLDSPSITGAYRFIVQPGKNTVIDIEVSLFARKNINKLGLAPLTSMFLFGENTKGLDDYRSEVHDSDGMMVQTSAGEWIWRPLSRRKNLTISSFNDIGPKGFGLSQRDRSFTHYEDLQSRYQIRPSIWVEPKENWGPGHIELVEIPSDLEETDNIVSYWVSETPLKAGSSHHYSYRLTSYLKSEQWPPTGKTMSTRVGPANRVGFSYGHSSDARFFVVEFESTQLKSIPDNSPIEAIFTCENGEIYDVKTLKNPENGLWRVEFNMKPTNDQPCDLRGFLKLDDDTLTETWTYLYTAKFA</sequence>
<evidence type="ECO:0000313" key="7">
    <source>
        <dbReference type="EMBL" id="MFD2205278.1"/>
    </source>
</evidence>
<dbReference type="InterPro" id="IPR007444">
    <property type="entry name" value="Glucan_biosyn_MdoG_C"/>
</dbReference>
<evidence type="ECO:0000256" key="1">
    <source>
        <dbReference type="ARBA" id="ARBA00004418"/>
    </source>
</evidence>
<dbReference type="InterPro" id="IPR013783">
    <property type="entry name" value="Ig-like_fold"/>
</dbReference>
<dbReference type="PIRSF" id="PIRSF006281">
    <property type="entry name" value="MdoG"/>
    <property type="match status" value="1"/>
</dbReference>
<evidence type="ECO:0000256" key="3">
    <source>
        <dbReference type="ARBA" id="ARBA00009284"/>
    </source>
</evidence>
<dbReference type="EMBL" id="JBHUII010000003">
    <property type="protein sequence ID" value="MFD2205278.1"/>
    <property type="molecule type" value="Genomic_DNA"/>
</dbReference>
<dbReference type="InterPro" id="IPR011013">
    <property type="entry name" value="Gal_mutarotase_sf_dom"/>
</dbReference>
<dbReference type="Proteomes" id="UP001597294">
    <property type="component" value="Unassembled WGS sequence"/>
</dbReference>
<dbReference type="SUPFAM" id="SSF74650">
    <property type="entry name" value="Galactose mutarotase-like"/>
    <property type="match status" value="1"/>
</dbReference>
<gene>
    <name evidence="7" type="ORF">ACFSKO_06645</name>
</gene>
<reference evidence="8" key="1">
    <citation type="journal article" date="2019" name="Int. J. Syst. Evol. Microbiol.">
        <title>The Global Catalogue of Microorganisms (GCM) 10K type strain sequencing project: providing services to taxonomists for standard genome sequencing and annotation.</title>
        <authorList>
            <consortium name="The Broad Institute Genomics Platform"/>
            <consortium name="The Broad Institute Genome Sequencing Center for Infectious Disease"/>
            <person name="Wu L."/>
            <person name="Ma J."/>
        </authorList>
    </citation>
    <scope>NUCLEOTIDE SEQUENCE [LARGE SCALE GENOMIC DNA]</scope>
    <source>
        <strain evidence="8">CGMCC 4.7192</strain>
    </source>
</reference>
<dbReference type="PANTHER" id="PTHR30504">
    <property type="entry name" value="GLUCANS BIOSYNTHESIS PROTEIN"/>
    <property type="match status" value="1"/>
</dbReference>
<comment type="pathway">
    <text evidence="2">Glycan metabolism; osmoregulated periplasmic glucan (OPG) biosynthesis.</text>
</comment>
<dbReference type="SUPFAM" id="SSF81296">
    <property type="entry name" value="E set domains"/>
    <property type="match status" value="1"/>
</dbReference>
<evidence type="ECO:0000256" key="2">
    <source>
        <dbReference type="ARBA" id="ARBA00005001"/>
    </source>
</evidence>
<dbReference type="PANTHER" id="PTHR30504:SF4">
    <property type="entry name" value="GLUCANS BIOSYNTHESIS PROTEIN G"/>
    <property type="match status" value="1"/>
</dbReference>
<dbReference type="Pfam" id="PF04349">
    <property type="entry name" value="MdoG"/>
    <property type="match status" value="1"/>
</dbReference>
<proteinExistence type="inferred from homology"/>
<evidence type="ECO:0000259" key="6">
    <source>
        <dbReference type="Pfam" id="PF04349"/>
    </source>
</evidence>
<feature type="domain" description="Glucan biosynthesis periplasmic MdoG C-terminal" evidence="6">
    <location>
        <begin position="34"/>
        <end position="518"/>
    </location>
</feature>
<comment type="subcellular location">
    <subcellularLocation>
        <location evidence="1">Periplasm</location>
    </subcellularLocation>
</comment>
<dbReference type="Gene3D" id="2.60.40.10">
    <property type="entry name" value="Immunoglobulins"/>
    <property type="match status" value="1"/>
</dbReference>
<keyword evidence="8" id="KW-1185">Reference proteome</keyword>
<dbReference type="Gene3D" id="2.70.98.10">
    <property type="match status" value="1"/>
</dbReference>
<comment type="caution">
    <text evidence="7">The sequence shown here is derived from an EMBL/GenBank/DDBJ whole genome shotgun (WGS) entry which is preliminary data.</text>
</comment>
<evidence type="ECO:0000313" key="8">
    <source>
        <dbReference type="Proteomes" id="UP001597294"/>
    </source>
</evidence>
<organism evidence="7 8">
    <name type="scientific">Kiloniella antarctica</name>
    <dbReference type="NCBI Taxonomy" id="1550907"/>
    <lineage>
        <taxon>Bacteria</taxon>
        <taxon>Pseudomonadati</taxon>
        <taxon>Pseudomonadota</taxon>
        <taxon>Alphaproteobacteria</taxon>
        <taxon>Rhodospirillales</taxon>
        <taxon>Kiloniellaceae</taxon>
        <taxon>Kiloniella</taxon>
    </lineage>
</organism>
<comment type="similarity">
    <text evidence="3">Belongs to the OpgD/OpgG family.</text>
</comment>